<feature type="region of interest" description="Disordered" evidence="1">
    <location>
        <begin position="130"/>
        <end position="158"/>
    </location>
</feature>
<name>A0A2T2P574_CORCC</name>
<evidence type="ECO:0000256" key="1">
    <source>
        <dbReference type="SAM" id="MobiDB-lite"/>
    </source>
</evidence>
<proteinExistence type="predicted"/>
<feature type="region of interest" description="Disordered" evidence="1">
    <location>
        <begin position="1"/>
        <end position="35"/>
    </location>
</feature>
<reference evidence="2 3" key="1">
    <citation type="journal article" date="2018" name="Front. Microbiol.">
        <title>Genome-Wide Analysis of Corynespora cassiicola Leaf Fall Disease Putative Effectors.</title>
        <authorList>
            <person name="Lopez D."/>
            <person name="Ribeiro S."/>
            <person name="Label P."/>
            <person name="Fumanal B."/>
            <person name="Venisse J.S."/>
            <person name="Kohler A."/>
            <person name="de Oliveira R.R."/>
            <person name="Labutti K."/>
            <person name="Lipzen A."/>
            <person name="Lail K."/>
            <person name="Bauer D."/>
            <person name="Ohm R.A."/>
            <person name="Barry K.W."/>
            <person name="Spatafora J."/>
            <person name="Grigoriev I.V."/>
            <person name="Martin F.M."/>
            <person name="Pujade-Renaud V."/>
        </authorList>
    </citation>
    <scope>NUCLEOTIDE SEQUENCE [LARGE SCALE GENOMIC DNA]</scope>
    <source>
        <strain evidence="2 3">Philippines</strain>
    </source>
</reference>
<gene>
    <name evidence="2" type="ORF">BS50DRAFT_252831</name>
</gene>
<dbReference type="InterPro" id="IPR018714">
    <property type="entry name" value="DUF2237"/>
</dbReference>
<dbReference type="PANTHER" id="PTHR37466:SF1">
    <property type="entry name" value="SLR1628 PROTEIN"/>
    <property type="match status" value="1"/>
</dbReference>
<dbReference type="EMBL" id="KZ678130">
    <property type="protein sequence ID" value="PSN72478.1"/>
    <property type="molecule type" value="Genomic_DNA"/>
</dbReference>
<organism evidence="2 3">
    <name type="scientific">Corynespora cassiicola Philippines</name>
    <dbReference type="NCBI Taxonomy" id="1448308"/>
    <lineage>
        <taxon>Eukaryota</taxon>
        <taxon>Fungi</taxon>
        <taxon>Dikarya</taxon>
        <taxon>Ascomycota</taxon>
        <taxon>Pezizomycotina</taxon>
        <taxon>Dothideomycetes</taxon>
        <taxon>Pleosporomycetidae</taxon>
        <taxon>Pleosporales</taxon>
        <taxon>Corynesporascaceae</taxon>
        <taxon>Corynespora</taxon>
    </lineage>
</organism>
<dbReference type="Pfam" id="PF09996">
    <property type="entry name" value="DUF2237"/>
    <property type="match status" value="1"/>
</dbReference>
<evidence type="ECO:0000313" key="3">
    <source>
        <dbReference type="Proteomes" id="UP000240883"/>
    </source>
</evidence>
<accession>A0A2T2P574</accession>
<dbReference type="OrthoDB" id="1517790at2759"/>
<dbReference type="Proteomes" id="UP000240883">
    <property type="component" value="Unassembled WGS sequence"/>
</dbReference>
<evidence type="ECO:0000313" key="2">
    <source>
        <dbReference type="EMBL" id="PSN72478.1"/>
    </source>
</evidence>
<dbReference type="PANTHER" id="PTHR37466">
    <property type="entry name" value="SLR1628 PROTEIN"/>
    <property type="match status" value="1"/>
</dbReference>
<dbReference type="Gene3D" id="3.30.56.110">
    <property type="entry name" value="Protein of unknown function DUF2237"/>
    <property type="match status" value="1"/>
</dbReference>
<keyword evidence="3" id="KW-1185">Reference proteome</keyword>
<dbReference type="AlphaFoldDB" id="A0A2T2P574"/>
<sequence>MSNQNEQTRTDVRQKNVFAKPLHEHSSARSSPGAFSGDASFKTGFCNGQAPVAATITDDFLDFSQSRGLDLRSRGIQAGQRWCMAAQRWREARDSRMQDVPRVKMENTHIKALDTLGFGELKMYAADQDANSEVIWPGERPSASARQSENIGAKDPRS</sequence>
<dbReference type="STRING" id="1448308.A0A2T2P574"/>
<protein>
    <submittedName>
        <fullName evidence="2">Uncharacterized protein</fullName>
    </submittedName>
</protein>